<keyword evidence="3" id="KW-1185">Reference proteome</keyword>
<gene>
    <name evidence="2" type="ORF">ICJ84_03965</name>
</gene>
<dbReference type="InterPro" id="IPR016047">
    <property type="entry name" value="M23ase_b-sheet_dom"/>
</dbReference>
<dbReference type="PANTHER" id="PTHR21666:SF270">
    <property type="entry name" value="MUREIN HYDROLASE ACTIVATOR ENVC"/>
    <property type="match status" value="1"/>
</dbReference>
<evidence type="ECO:0000313" key="2">
    <source>
        <dbReference type="EMBL" id="MBD0834582.1"/>
    </source>
</evidence>
<dbReference type="Gene3D" id="2.70.70.10">
    <property type="entry name" value="Glucose Permease (Domain IIA)"/>
    <property type="match status" value="1"/>
</dbReference>
<organism evidence="2 3">
    <name type="scientific">Aestuariibaculum suncheonense</name>
    <dbReference type="NCBI Taxonomy" id="1028745"/>
    <lineage>
        <taxon>Bacteria</taxon>
        <taxon>Pseudomonadati</taxon>
        <taxon>Bacteroidota</taxon>
        <taxon>Flavobacteriia</taxon>
        <taxon>Flavobacteriales</taxon>
        <taxon>Flavobacteriaceae</taxon>
    </lineage>
</organism>
<dbReference type="SUPFAM" id="SSF51261">
    <property type="entry name" value="Duplicated hybrid motif"/>
    <property type="match status" value="1"/>
</dbReference>
<dbReference type="CDD" id="cd12797">
    <property type="entry name" value="M23_peptidase"/>
    <property type="match status" value="1"/>
</dbReference>
<sequence>MNLFSEALDTAFIKPISVLGIPNTGKNYISIDLSETNEKLIDVDVSSSEKFSQYIETYLRDHNSDVAYGGYLESRNIYKRSTHFNQQNSDTERNIHLGVDLWCPKGTKVLAALDGEIHSFRNNTNYGDYGPTIILKHVVQKMDFYALYGHLSLESIEGLKEGDKIKQGECIGYLGASQVNGDYPPHLHFQIIKDLQGFIGDYPGVCSKADLEFYKTNCPDPNILLKLF</sequence>
<dbReference type="Proteomes" id="UP000602057">
    <property type="component" value="Unassembled WGS sequence"/>
</dbReference>
<dbReference type="InterPro" id="IPR050570">
    <property type="entry name" value="Cell_wall_metabolism_enzyme"/>
</dbReference>
<evidence type="ECO:0000259" key="1">
    <source>
        <dbReference type="Pfam" id="PF01551"/>
    </source>
</evidence>
<evidence type="ECO:0000313" key="3">
    <source>
        <dbReference type="Proteomes" id="UP000602057"/>
    </source>
</evidence>
<protein>
    <submittedName>
        <fullName evidence="2">Peptidoglycan DD-metalloendopeptidase family protein</fullName>
    </submittedName>
</protein>
<proteinExistence type="predicted"/>
<name>A0A8J6QD93_9FLAO</name>
<dbReference type="RefSeq" id="WP_188215434.1">
    <property type="nucleotide sequence ID" value="NZ_BAABGH010000004.1"/>
</dbReference>
<dbReference type="GO" id="GO:0004222">
    <property type="term" value="F:metalloendopeptidase activity"/>
    <property type="evidence" value="ECO:0007669"/>
    <property type="project" value="TreeGrafter"/>
</dbReference>
<comment type="caution">
    <text evidence="2">The sequence shown here is derived from an EMBL/GenBank/DDBJ whole genome shotgun (WGS) entry which is preliminary data.</text>
</comment>
<reference evidence="2" key="1">
    <citation type="journal article" date="2013" name="Int. J. Syst. Evol. Microbiol.">
        <title>Aestuariibaculum suncheonense gen. nov., sp. nov., a marine bacterium of the family Flavobacteriaceae isolated from a tidal flat and emended descriptions of the genera Gaetbulibacter and Tamlana.</title>
        <authorList>
            <person name="Jeong S.H."/>
            <person name="Park M.S."/>
            <person name="Jin H.M."/>
            <person name="Lee K."/>
            <person name="Park W."/>
            <person name="Jeon C.O."/>
        </authorList>
    </citation>
    <scope>NUCLEOTIDE SEQUENCE</scope>
    <source>
        <strain evidence="2">SC17</strain>
    </source>
</reference>
<dbReference type="AlphaFoldDB" id="A0A8J6QD93"/>
<dbReference type="InterPro" id="IPR011055">
    <property type="entry name" value="Dup_hybrid_motif"/>
</dbReference>
<accession>A0A8J6QD93</accession>
<dbReference type="PANTHER" id="PTHR21666">
    <property type="entry name" value="PEPTIDASE-RELATED"/>
    <property type="match status" value="1"/>
</dbReference>
<reference evidence="2" key="2">
    <citation type="submission" date="2020-09" db="EMBL/GenBank/DDBJ databases">
        <authorList>
            <person name="Wu Z."/>
        </authorList>
    </citation>
    <scope>NUCLEOTIDE SEQUENCE</scope>
    <source>
        <strain evidence="2">SC17</strain>
    </source>
</reference>
<dbReference type="EMBL" id="JACVXC010000001">
    <property type="protein sequence ID" value="MBD0834582.1"/>
    <property type="molecule type" value="Genomic_DNA"/>
</dbReference>
<dbReference type="Pfam" id="PF01551">
    <property type="entry name" value="Peptidase_M23"/>
    <property type="match status" value="1"/>
</dbReference>
<feature type="domain" description="M23ase beta-sheet core" evidence="1">
    <location>
        <begin position="95"/>
        <end position="194"/>
    </location>
</feature>